<dbReference type="Gene3D" id="3.30.420.10">
    <property type="entry name" value="Ribonuclease H-like superfamily/Ribonuclease H"/>
    <property type="match status" value="1"/>
</dbReference>
<dbReference type="EMBL" id="MN739271">
    <property type="protein sequence ID" value="QHS96333.1"/>
    <property type="molecule type" value="Genomic_DNA"/>
</dbReference>
<sequence>MKFAIIDCETTGFPIRPKKFNTWFSPKTISKYNSSRTVSISFKICNLDNNVITFNETEDYIIKPDGFIISNDNFHGITTDHALEHGITMADFSAIFNEKFSEVDNIIAHNVLFDVNVIQSEFYRGNFTRSIDIMNGINKICSGDKTIAIVGLINKGGYPKMPRLEELYEYVFNSNLLNAHQSRFDVENLFKCIYELHNNNTVSFFT</sequence>
<accession>A0A6C0BYH7</accession>
<proteinExistence type="predicted"/>
<dbReference type="GO" id="GO:0003676">
    <property type="term" value="F:nucleic acid binding"/>
    <property type="evidence" value="ECO:0007669"/>
    <property type="project" value="InterPro"/>
</dbReference>
<reference evidence="1" key="1">
    <citation type="journal article" date="2020" name="Nature">
        <title>Giant virus diversity and host interactions through global metagenomics.</title>
        <authorList>
            <person name="Schulz F."/>
            <person name="Roux S."/>
            <person name="Paez-Espino D."/>
            <person name="Jungbluth S."/>
            <person name="Walsh D.A."/>
            <person name="Denef V.J."/>
            <person name="McMahon K.D."/>
            <person name="Konstantinidis K.T."/>
            <person name="Eloe-Fadrosh E.A."/>
            <person name="Kyrpides N.C."/>
            <person name="Woyke T."/>
        </authorList>
    </citation>
    <scope>NUCLEOTIDE SEQUENCE</scope>
    <source>
        <strain evidence="1">GVMAG-M-3300020166-18</strain>
    </source>
</reference>
<dbReference type="InterPro" id="IPR036397">
    <property type="entry name" value="RNaseH_sf"/>
</dbReference>
<dbReference type="InterPro" id="IPR012337">
    <property type="entry name" value="RNaseH-like_sf"/>
</dbReference>
<name>A0A6C0BYH7_9ZZZZ</name>
<organism evidence="1">
    <name type="scientific">viral metagenome</name>
    <dbReference type="NCBI Taxonomy" id="1070528"/>
    <lineage>
        <taxon>unclassified sequences</taxon>
        <taxon>metagenomes</taxon>
        <taxon>organismal metagenomes</taxon>
    </lineage>
</organism>
<evidence type="ECO:0000313" key="1">
    <source>
        <dbReference type="EMBL" id="QHS96333.1"/>
    </source>
</evidence>
<dbReference type="AlphaFoldDB" id="A0A6C0BYH7"/>
<protein>
    <recommendedName>
        <fullName evidence="2">Exonuclease domain-containing protein</fullName>
    </recommendedName>
</protein>
<dbReference type="SUPFAM" id="SSF53098">
    <property type="entry name" value="Ribonuclease H-like"/>
    <property type="match status" value="1"/>
</dbReference>
<evidence type="ECO:0008006" key="2">
    <source>
        <dbReference type="Google" id="ProtNLM"/>
    </source>
</evidence>